<dbReference type="AlphaFoldDB" id="A0A846WN94"/>
<dbReference type="RefSeq" id="WP_006367737.1">
    <property type="nucleotide sequence ID" value="NZ_JAAXPC010000009.1"/>
</dbReference>
<dbReference type="Proteomes" id="UP000563898">
    <property type="component" value="Unassembled WGS sequence"/>
</dbReference>
<comment type="caution">
    <text evidence="1">The sequence shown here is derived from an EMBL/GenBank/DDBJ whole genome shotgun (WGS) entry which is preliminary data.</text>
</comment>
<evidence type="ECO:0000313" key="1">
    <source>
        <dbReference type="EMBL" id="NKY03088.1"/>
    </source>
</evidence>
<reference evidence="1 2" key="1">
    <citation type="submission" date="2020-04" db="EMBL/GenBank/DDBJ databases">
        <title>MicrobeNet Type strains.</title>
        <authorList>
            <person name="Nicholson A.C."/>
        </authorList>
    </citation>
    <scope>NUCLEOTIDE SEQUENCE [LARGE SCALE GENOMIC DNA]</scope>
    <source>
        <strain evidence="1 2">ATCC BAA-14</strain>
    </source>
</reference>
<evidence type="ECO:0000313" key="2">
    <source>
        <dbReference type="Proteomes" id="UP000563898"/>
    </source>
</evidence>
<name>A0A846WN94_9ACTN</name>
<organism evidence="1 2">
    <name type="scientific">Gordonia polyisoprenivorans</name>
    <dbReference type="NCBI Taxonomy" id="84595"/>
    <lineage>
        <taxon>Bacteria</taxon>
        <taxon>Bacillati</taxon>
        <taxon>Actinomycetota</taxon>
        <taxon>Actinomycetes</taxon>
        <taxon>Mycobacteriales</taxon>
        <taxon>Gordoniaceae</taxon>
        <taxon>Gordonia</taxon>
    </lineage>
</organism>
<sequence length="74" mass="7831">MVRHIGEPADVIGLPRKQPEEGEAFFTKHGPVWHAPISLPAGDGALSMDTWAAIARDVMERTGIAPAGDPGACR</sequence>
<accession>A0A846WN94</accession>
<proteinExistence type="predicted"/>
<gene>
    <name evidence="1" type="ORF">HGA05_16080</name>
</gene>
<protein>
    <submittedName>
        <fullName evidence="1">Uncharacterized protein</fullName>
    </submittedName>
</protein>
<dbReference type="EMBL" id="JAAXPC010000009">
    <property type="protein sequence ID" value="NKY03088.1"/>
    <property type="molecule type" value="Genomic_DNA"/>
</dbReference>